<proteinExistence type="predicted"/>
<organism evidence="1 2">
    <name type="scientific">Pseudosulfitobacter pseudonitzschiae</name>
    <dbReference type="NCBI Taxonomy" id="1402135"/>
    <lineage>
        <taxon>Bacteria</taxon>
        <taxon>Pseudomonadati</taxon>
        <taxon>Pseudomonadota</taxon>
        <taxon>Alphaproteobacteria</taxon>
        <taxon>Rhodobacterales</taxon>
        <taxon>Roseobacteraceae</taxon>
        <taxon>Pseudosulfitobacter</taxon>
    </lineage>
</organism>
<name>A0A9Q2NPW8_9RHOB</name>
<dbReference type="CDD" id="cd00085">
    <property type="entry name" value="HNHc"/>
    <property type="match status" value="1"/>
</dbReference>
<dbReference type="EMBL" id="JAFBWN010000020">
    <property type="protein sequence ID" value="MBM2356762.1"/>
    <property type="molecule type" value="Genomic_DNA"/>
</dbReference>
<gene>
    <name evidence="1" type="ORF">JQX14_19590</name>
</gene>
<accession>A0A9Q2NPW8</accession>
<dbReference type="Proteomes" id="UP000809337">
    <property type="component" value="Unassembled WGS sequence"/>
</dbReference>
<dbReference type="InterPro" id="IPR003615">
    <property type="entry name" value="HNH_nuc"/>
</dbReference>
<dbReference type="GO" id="GO:0004519">
    <property type="term" value="F:endonuclease activity"/>
    <property type="evidence" value="ECO:0007669"/>
    <property type="project" value="UniProtKB-KW"/>
</dbReference>
<keyword evidence="1" id="KW-0255">Endonuclease</keyword>
<sequence>MSEWHDTAIQLNHLYTQAPQIARRQIKNQPQLLALEGTDYKFFPIRRLADGIEGRAMDAPKCQAQEIQHYRHSLRSSGFREITENEAEHEDLLSELVRILQEQFEDRPSPSKKTFWIPNPSIREAILNAFQKYDEYGTPEGFGEARTWYVSHPETEKAYPAKIIWGLATNKKGVEFISHRARDGLRKAGFECADLSTISEADFAPEQLIEGSVREVVQVRRERNPVARALCIQHYRSINNGKLLCTVCDFDFAVFYGPLGEGFMHVHHLDPISEARSSRNVSPEFDLVPVCPNCHSMIHRGGENRSISEVRQTLRRS</sequence>
<protein>
    <submittedName>
        <fullName evidence="1">HNH endonuclease</fullName>
    </submittedName>
</protein>
<evidence type="ECO:0000313" key="1">
    <source>
        <dbReference type="EMBL" id="MBM2356762.1"/>
    </source>
</evidence>
<reference evidence="1" key="1">
    <citation type="submission" date="2021-01" db="EMBL/GenBank/DDBJ databases">
        <title>Diatom-associated Roseobacters Show Island Model of Population Structure.</title>
        <authorList>
            <person name="Qu L."/>
            <person name="Feng X."/>
            <person name="Chen Y."/>
            <person name="Li L."/>
            <person name="Wang X."/>
            <person name="Hu Z."/>
            <person name="Wang H."/>
            <person name="Luo H."/>
        </authorList>
    </citation>
    <scope>NUCLEOTIDE SEQUENCE</scope>
    <source>
        <strain evidence="1">SM26-45</strain>
    </source>
</reference>
<keyword evidence="1" id="KW-0378">Hydrolase</keyword>
<evidence type="ECO:0000313" key="2">
    <source>
        <dbReference type="Proteomes" id="UP000809337"/>
    </source>
</evidence>
<keyword evidence="1" id="KW-0540">Nuclease</keyword>
<dbReference type="AlphaFoldDB" id="A0A9Q2NPW8"/>
<dbReference type="RefSeq" id="WP_231035640.1">
    <property type="nucleotide sequence ID" value="NZ_JAJNGX010000020.1"/>
</dbReference>
<comment type="caution">
    <text evidence="1">The sequence shown here is derived from an EMBL/GenBank/DDBJ whole genome shotgun (WGS) entry which is preliminary data.</text>
</comment>